<dbReference type="Pfam" id="PF01032">
    <property type="entry name" value="FecCD"/>
    <property type="match status" value="1"/>
</dbReference>
<keyword evidence="5 8" id="KW-0812">Transmembrane</keyword>
<name>A0A939EFL4_9HYPH</name>
<dbReference type="InterPro" id="IPR000522">
    <property type="entry name" value="ABC_transptr_permease_BtuC"/>
</dbReference>
<dbReference type="GO" id="GO:0022857">
    <property type="term" value="F:transmembrane transporter activity"/>
    <property type="evidence" value="ECO:0007669"/>
    <property type="project" value="InterPro"/>
</dbReference>
<keyword evidence="6 8" id="KW-1133">Transmembrane helix</keyword>
<evidence type="ECO:0000313" key="9">
    <source>
        <dbReference type="EMBL" id="MBN9672260.1"/>
    </source>
</evidence>
<sequence>MLTRSLAVNGLVAVLFATGFVTNLAIGTTYIPFADVLSALLAFNPEDFNHYVVVYQRLPRALIAIYVGAMMAASGLVTQGMLRNPLAAPSTIGINAGATLFVVTGAFLFDLGLAAQGVAALAGAATGFVSCLAVARLAGGGKDPRGLSFILAGGLVSMLYVALSNAVLLSDPARRSDFLGWITGNINHVYADRLYQVWGLGAASFLVLLILARPLTLIMFGEEKAASIGVNVVWTRRLAFAAVLAAAGSAVAICGPVGFVGLVVPHIVRPLVGARFSAALPASAFLGALVCLLADLIARQAFPPYVLHTGIIMDLVGGLIFVLIVKRYYLAPNARPAK</sequence>
<keyword evidence="3" id="KW-0813">Transport</keyword>
<evidence type="ECO:0000313" key="10">
    <source>
        <dbReference type="Proteomes" id="UP000664096"/>
    </source>
</evidence>
<dbReference type="CDD" id="cd06550">
    <property type="entry name" value="TM_ABC_iron-siderophores_like"/>
    <property type="match status" value="1"/>
</dbReference>
<feature type="transmembrane region" description="Helical" evidence="8">
    <location>
        <begin position="305"/>
        <end position="325"/>
    </location>
</feature>
<comment type="caution">
    <text evidence="9">The sequence shown here is derived from an EMBL/GenBank/DDBJ whole genome shotgun (WGS) entry which is preliminary data.</text>
</comment>
<evidence type="ECO:0000256" key="8">
    <source>
        <dbReference type="SAM" id="Phobius"/>
    </source>
</evidence>
<dbReference type="GO" id="GO:0033214">
    <property type="term" value="P:siderophore-iron import into cell"/>
    <property type="evidence" value="ECO:0007669"/>
    <property type="project" value="TreeGrafter"/>
</dbReference>
<dbReference type="SUPFAM" id="SSF81345">
    <property type="entry name" value="ABC transporter involved in vitamin B12 uptake, BtuC"/>
    <property type="match status" value="1"/>
</dbReference>
<feature type="transmembrane region" description="Helical" evidence="8">
    <location>
        <begin position="197"/>
        <end position="218"/>
    </location>
</feature>
<feature type="transmembrane region" description="Helical" evidence="8">
    <location>
        <begin position="147"/>
        <end position="169"/>
    </location>
</feature>
<comment type="subcellular location">
    <subcellularLocation>
        <location evidence="1">Cell membrane</location>
        <topology evidence="1">Multi-pass membrane protein</topology>
    </subcellularLocation>
</comment>
<keyword evidence="4" id="KW-1003">Cell membrane</keyword>
<evidence type="ECO:0000256" key="1">
    <source>
        <dbReference type="ARBA" id="ARBA00004651"/>
    </source>
</evidence>
<proteinExistence type="inferred from homology"/>
<dbReference type="Proteomes" id="UP000664096">
    <property type="component" value="Unassembled WGS sequence"/>
</dbReference>
<gene>
    <name evidence="9" type="ORF">JF539_18045</name>
</gene>
<comment type="similarity">
    <text evidence="2">Belongs to the binding-protein-dependent transport system permease family. FecCD subfamily.</text>
</comment>
<organism evidence="9 10">
    <name type="scientific">Roseibium aggregatum</name>
    <dbReference type="NCBI Taxonomy" id="187304"/>
    <lineage>
        <taxon>Bacteria</taxon>
        <taxon>Pseudomonadati</taxon>
        <taxon>Pseudomonadota</taxon>
        <taxon>Alphaproteobacteria</taxon>
        <taxon>Hyphomicrobiales</taxon>
        <taxon>Stappiaceae</taxon>
        <taxon>Roseibium</taxon>
    </lineage>
</organism>
<feature type="transmembrane region" description="Helical" evidence="8">
    <location>
        <begin position="12"/>
        <end position="33"/>
    </location>
</feature>
<evidence type="ECO:0000256" key="3">
    <source>
        <dbReference type="ARBA" id="ARBA00022448"/>
    </source>
</evidence>
<dbReference type="GO" id="GO:0005886">
    <property type="term" value="C:plasma membrane"/>
    <property type="evidence" value="ECO:0007669"/>
    <property type="project" value="UniProtKB-SubCell"/>
</dbReference>
<dbReference type="AlphaFoldDB" id="A0A939EFL4"/>
<feature type="transmembrane region" description="Helical" evidence="8">
    <location>
        <begin position="90"/>
        <end position="109"/>
    </location>
</feature>
<dbReference type="Gene3D" id="1.10.3470.10">
    <property type="entry name" value="ABC transporter involved in vitamin B12 uptake, BtuC"/>
    <property type="match status" value="1"/>
</dbReference>
<evidence type="ECO:0000256" key="7">
    <source>
        <dbReference type="ARBA" id="ARBA00023136"/>
    </source>
</evidence>
<dbReference type="PANTHER" id="PTHR30472:SF1">
    <property type="entry name" value="FE(3+) DICITRATE TRANSPORT SYSTEM PERMEASE PROTEIN FECC-RELATED"/>
    <property type="match status" value="1"/>
</dbReference>
<evidence type="ECO:0000256" key="6">
    <source>
        <dbReference type="ARBA" id="ARBA00022989"/>
    </source>
</evidence>
<accession>A0A939EFL4</accession>
<feature type="transmembrane region" description="Helical" evidence="8">
    <location>
        <begin position="276"/>
        <end position="298"/>
    </location>
</feature>
<evidence type="ECO:0000256" key="2">
    <source>
        <dbReference type="ARBA" id="ARBA00007935"/>
    </source>
</evidence>
<evidence type="ECO:0000256" key="5">
    <source>
        <dbReference type="ARBA" id="ARBA00022692"/>
    </source>
</evidence>
<feature type="transmembrane region" description="Helical" evidence="8">
    <location>
        <begin position="58"/>
        <end position="78"/>
    </location>
</feature>
<dbReference type="InterPro" id="IPR037294">
    <property type="entry name" value="ABC_BtuC-like"/>
</dbReference>
<protein>
    <submittedName>
        <fullName evidence="9">Iron ABC transporter permease</fullName>
    </submittedName>
</protein>
<dbReference type="PANTHER" id="PTHR30472">
    <property type="entry name" value="FERRIC ENTEROBACTIN TRANSPORT SYSTEM PERMEASE PROTEIN"/>
    <property type="match status" value="1"/>
</dbReference>
<dbReference type="EMBL" id="JAEKJZ010000004">
    <property type="protein sequence ID" value="MBN9672260.1"/>
    <property type="molecule type" value="Genomic_DNA"/>
</dbReference>
<reference evidence="9" key="1">
    <citation type="submission" date="2020-12" db="EMBL/GenBank/DDBJ databases">
        <title>Oil enriched cultivation method for isolating marine PHA-producing bacteria.</title>
        <authorList>
            <person name="Zheng W."/>
            <person name="Yu S."/>
            <person name="Huang Y."/>
        </authorList>
    </citation>
    <scope>NUCLEOTIDE SEQUENCE</scope>
    <source>
        <strain evidence="9">SY-2-12</strain>
    </source>
</reference>
<keyword evidence="7 8" id="KW-0472">Membrane</keyword>
<evidence type="ECO:0000256" key="4">
    <source>
        <dbReference type="ARBA" id="ARBA00022475"/>
    </source>
</evidence>
<feature type="transmembrane region" description="Helical" evidence="8">
    <location>
        <begin position="115"/>
        <end position="135"/>
    </location>
</feature>
<feature type="transmembrane region" description="Helical" evidence="8">
    <location>
        <begin position="238"/>
        <end position="264"/>
    </location>
</feature>